<feature type="compositionally biased region" description="Basic and acidic residues" evidence="1">
    <location>
        <begin position="88"/>
        <end position="103"/>
    </location>
</feature>
<sequence>MEAIGSEREMCNTGCGTCRVRGPPRAVARLLLAKVAMKRKGAELGGNPRRQLERLRRHSVPPPTTSSSRGAPLAAHAPAISRPLVSGPRREGGRMTPEEEKGRINCHPWRSPLSDPQRRSARQLIA</sequence>
<name>A0A6A4K8T4_APOLU</name>
<dbReference type="Proteomes" id="UP000466442">
    <property type="component" value="Unassembled WGS sequence"/>
</dbReference>
<dbReference type="AlphaFoldDB" id="A0A6A4K8T4"/>
<reference evidence="2" key="1">
    <citation type="journal article" date="2021" name="Mol. Ecol. Resour.">
        <title>Apolygus lucorum genome provides insights into omnivorousness and mesophyll feeding.</title>
        <authorList>
            <person name="Liu Y."/>
            <person name="Liu H."/>
            <person name="Wang H."/>
            <person name="Huang T."/>
            <person name="Liu B."/>
            <person name="Yang B."/>
            <person name="Yin L."/>
            <person name="Li B."/>
            <person name="Zhang Y."/>
            <person name="Zhang S."/>
            <person name="Jiang F."/>
            <person name="Zhang X."/>
            <person name="Ren Y."/>
            <person name="Wang B."/>
            <person name="Wang S."/>
            <person name="Lu Y."/>
            <person name="Wu K."/>
            <person name="Fan W."/>
            <person name="Wang G."/>
        </authorList>
    </citation>
    <scope>NUCLEOTIDE SEQUENCE</scope>
    <source>
        <strain evidence="2">12Hb</strain>
    </source>
</reference>
<organism evidence="2 3">
    <name type="scientific">Apolygus lucorum</name>
    <name type="common">Small green plant bug</name>
    <name type="synonym">Lygocoris lucorum</name>
    <dbReference type="NCBI Taxonomy" id="248454"/>
    <lineage>
        <taxon>Eukaryota</taxon>
        <taxon>Metazoa</taxon>
        <taxon>Ecdysozoa</taxon>
        <taxon>Arthropoda</taxon>
        <taxon>Hexapoda</taxon>
        <taxon>Insecta</taxon>
        <taxon>Pterygota</taxon>
        <taxon>Neoptera</taxon>
        <taxon>Paraneoptera</taxon>
        <taxon>Hemiptera</taxon>
        <taxon>Heteroptera</taxon>
        <taxon>Panheteroptera</taxon>
        <taxon>Cimicomorpha</taxon>
        <taxon>Miridae</taxon>
        <taxon>Mirini</taxon>
        <taxon>Apolygus</taxon>
    </lineage>
</organism>
<keyword evidence="3" id="KW-1185">Reference proteome</keyword>
<comment type="caution">
    <text evidence="2">The sequence shown here is derived from an EMBL/GenBank/DDBJ whole genome shotgun (WGS) entry which is preliminary data.</text>
</comment>
<evidence type="ECO:0000313" key="3">
    <source>
        <dbReference type="Proteomes" id="UP000466442"/>
    </source>
</evidence>
<protein>
    <submittedName>
        <fullName evidence="2">Uncharacterized protein</fullName>
    </submittedName>
</protein>
<gene>
    <name evidence="2" type="ORF">GE061_011767</name>
</gene>
<evidence type="ECO:0000256" key="1">
    <source>
        <dbReference type="SAM" id="MobiDB-lite"/>
    </source>
</evidence>
<proteinExistence type="predicted"/>
<feature type="region of interest" description="Disordered" evidence="1">
    <location>
        <begin position="41"/>
        <end position="126"/>
    </location>
</feature>
<evidence type="ECO:0000313" key="2">
    <source>
        <dbReference type="EMBL" id="KAF6214037.1"/>
    </source>
</evidence>
<dbReference type="EMBL" id="WIXP02000003">
    <property type="protein sequence ID" value="KAF6214037.1"/>
    <property type="molecule type" value="Genomic_DNA"/>
</dbReference>
<accession>A0A6A4K8T4</accession>